<evidence type="ECO:0000256" key="1">
    <source>
        <dbReference type="SAM" id="SignalP"/>
    </source>
</evidence>
<accession>A3NTE9</accession>
<dbReference type="KEGG" id="bpl:BURPS1106A_1347"/>
<proteinExistence type="predicted"/>
<feature type="chain" id="PRO_5002656892" evidence="1">
    <location>
        <begin position="31"/>
        <end position="229"/>
    </location>
</feature>
<protein>
    <submittedName>
        <fullName evidence="3">Transposase A</fullName>
    </submittedName>
</protein>
<organism evidence="3 4">
    <name type="scientific">Burkholderia pseudomallei (strain 1106a)</name>
    <dbReference type="NCBI Taxonomy" id="357348"/>
    <lineage>
        <taxon>Bacteria</taxon>
        <taxon>Pseudomonadati</taxon>
        <taxon>Pseudomonadota</taxon>
        <taxon>Betaproteobacteria</taxon>
        <taxon>Burkholderiales</taxon>
        <taxon>Burkholderiaceae</taxon>
        <taxon>Burkholderia</taxon>
        <taxon>pseudomallei group</taxon>
    </lineage>
</organism>
<dbReference type="AlphaFoldDB" id="A3NTE9"/>
<keyword evidence="1" id="KW-0732">Signal</keyword>
<feature type="domain" description="Insertion element IS402-like" evidence="2">
    <location>
        <begin position="81"/>
        <end position="156"/>
    </location>
</feature>
<dbReference type="PANTHER" id="PTHR46637:SF1">
    <property type="entry name" value="BLL5188 PROTEIN"/>
    <property type="match status" value="1"/>
</dbReference>
<evidence type="ECO:0000313" key="3">
    <source>
        <dbReference type="EMBL" id="ABN89868.1"/>
    </source>
</evidence>
<feature type="signal peptide" evidence="1">
    <location>
        <begin position="1"/>
        <end position="30"/>
    </location>
</feature>
<evidence type="ECO:0000313" key="4">
    <source>
        <dbReference type="Proteomes" id="UP000006738"/>
    </source>
</evidence>
<name>A3NTE9_BURP0</name>
<dbReference type="InterPro" id="IPR052909">
    <property type="entry name" value="Transposase_6_like"/>
</dbReference>
<dbReference type="Pfam" id="PF13340">
    <property type="entry name" value="DUF4096"/>
    <property type="match status" value="1"/>
</dbReference>
<reference evidence="3 4" key="1">
    <citation type="submission" date="2007-02" db="EMBL/GenBank/DDBJ databases">
        <authorList>
            <person name="DeShazer D."/>
            <person name="Woods D.E."/>
            <person name="Nierman W.C."/>
        </authorList>
    </citation>
    <scope>NUCLEOTIDE SEQUENCE [LARGE SCALE GENOMIC DNA]</scope>
    <source>
        <strain evidence="3 4">1106a</strain>
    </source>
</reference>
<dbReference type="HOGENOM" id="CLU_1207969_0_0_4"/>
<gene>
    <name evidence="3" type="ordered locus">BURPS1106A_1347</name>
</gene>
<evidence type="ECO:0000259" key="2">
    <source>
        <dbReference type="Pfam" id="PF13340"/>
    </source>
</evidence>
<dbReference type="Proteomes" id="UP000006738">
    <property type="component" value="Chromosome I"/>
</dbReference>
<dbReference type="EMBL" id="CP000572">
    <property type="protein sequence ID" value="ABN89868.1"/>
    <property type="molecule type" value="Genomic_DNA"/>
</dbReference>
<dbReference type="PANTHER" id="PTHR46637">
    <property type="entry name" value="TIS1421-TRANSPOSASE PROTEIN A"/>
    <property type="match status" value="1"/>
</dbReference>
<dbReference type="InterPro" id="IPR025161">
    <property type="entry name" value="IS402-like_dom"/>
</dbReference>
<sequence>MYRAVFRPHAVGVPFGVRMMLLAAASRAHARIPNDGTKPARRRLRLPRLTGVSSASRIACAFACTFSPISRRGPTMQFEELSDDEWARIEGLLAAQPVRNTRCGRPRAQARAVANAVLWVLTTGECWAALPRRYPSSPTCRRRFDEWSADGTLAALIERLRGAGRQVELRERIGAIDAKPHARARRRFQHNAFWSSPESWCAPAVAVVGGVIEAGRDDCVPEHGEGNAN</sequence>